<reference evidence="2 3" key="1">
    <citation type="submission" date="2018-08" db="EMBL/GenBank/DDBJ databases">
        <title>Altererythrobacter sp.Ery1 and Ery12, the genome sequencing of novel strains in genus Alterythrobacter.</title>
        <authorList>
            <person name="Cheng H."/>
            <person name="Wu Y.-H."/>
            <person name="Fang C."/>
            <person name="Xu X.-W."/>
        </authorList>
    </citation>
    <scope>NUCLEOTIDE SEQUENCE [LARGE SCALE GENOMIC DNA]</scope>
    <source>
        <strain evidence="2 3">Ery1</strain>
    </source>
</reference>
<evidence type="ECO:0008006" key="4">
    <source>
        <dbReference type="Google" id="ProtNLM"/>
    </source>
</evidence>
<organism evidence="2 3">
    <name type="scientific">Pelagerythrobacter aerophilus</name>
    <dbReference type="NCBI Taxonomy" id="2306995"/>
    <lineage>
        <taxon>Bacteria</taxon>
        <taxon>Pseudomonadati</taxon>
        <taxon>Pseudomonadota</taxon>
        <taxon>Alphaproteobacteria</taxon>
        <taxon>Sphingomonadales</taxon>
        <taxon>Erythrobacteraceae</taxon>
        <taxon>Pelagerythrobacter</taxon>
    </lineage>
</organism>
<protein>
    <recommendedName>
        <fullName evidence="4">DUF3862 domain-containing protein</fullName>
    </recommendedName>
</protein>
<accession>A0A418NKF7</accession>
<evidence type="ECO:0000313" key="3">
    <source>
        <dbReference type="Proteomes" id="UP000285092"/>
    </source>
</evidence>
<comment type="caution">
    <text evidence="2">The sequence shown here is derived from an EMBL/GenBank/DDBJ whole genome shotgun (WGS) entry which is preliminary data.</text>
</comment>
<dbReference type="Gene3D" id="3.30.1450.10">
    <property type="match status" value="1"/>
</dbReference>
<keyword evidence="3" id="KW-1185">Reference proteome</keyword>
<evidence type="ECO:0000313" key="2">
    <source>
        <dbReference type="EMBL" id="RIV79791.1"/>
    </source>
</evidence>
<dbReference type="OrthoDB" id="2004788at2"/>
<dbReference type="AlphaFoldDB" id="A0A418NKF7"/>
<proteinExistence type="predicted"/>
<sequence>MSHAEVQEIVGSGGKLISESELAGVHTAMYQFEGEGSLGANASVMFQNGELIQKSQFGLR</sequence>
<dbReference type="InterPro" id="IPR037873">
    <property type="entry name" value="BamE-like"/>
</dbReference>
<dbReference type="EMBL" id="QXFK01000014">
    <property type="protein sequence ID" value="RIV79791.1"/>
    <property type="molecule type" value="Genomic_DNA"/>
</dbReference>
<dbReference type="Proteomes" id="UP000285092">
    <property type="component" value="Unassembled WGS sequence"/>
</dbReference>
<evidence type="ECO:0000256" key="1">
    <source>
        <dbReference type="ARBA" id="ARBA00022729"/>
    </source>
</evidence>
<name>A0A418NKF7_9SPHN</name>
<keyword evidence="1" id="KW-0732">Signal</keyword>
<gene>
    <name evidence="2" type="ORF">D2V04_06310</name>
</gene>